<dbReference type="InterPro" id="IPR046341">
    <property type="entry name" value="SET_dom_sf"/>
</dbReference>
<dbReference type="Pfam" id="PF00856">
    <property type="entry name" value="SET"/>
    <property type="match status" value="1"/>
</dbReference>
<reference evidence="4 5" key="1">
    <citation type="journal article" date="2019" name="Mol. Biol. Evol.">
        <title>Blast fungal genomes show frequent chromosomal changes, gene gains and losses, and effector gene turnover.</title>
        <authorList>
            <person name="Gomez Luciano L.B."/>
            <person name="Jason Tsai I."/>
            <person name="Chuma I."/>
            <person name="Tosa Y."/>
            <person name="Chen Y.H."/>
            <person name="Li J.Y."/>
            <person name="Li M.Y."/>
            <person name="Jade Lu M.Y."/>
            <person name="Nakayashiki H."/>
            <person name="Li W.H."/>
        </authorList>
    </citation>
    <scope>NUCLEOTIDE SEQUENCE [LARGE SCALE GENOMIC DNA]</scope>
    <source>
        <strain evidence="4 5">NI907</strain>
    </source>
</reference>
<feature type="signal peptide" evidence="2">
    <location>
        <begin position="1"/>
        <end position="21"/>
    </location>
</feature>
<evidence type="ECO:0000256" key="1">
    <source>
        <dbReference type="SAM" id="MobiDB-lite"/>
    </source>
</evidence>
<keyword evidence="4" id="KW-1185">Reference proteome</keyword>
<dbReference type="InterPro" id="IPR011990">
    <property type="entry name" value="TPR-like_helical_dom_sf"/>
</dbReference>
<evidence type="ECO:0000256" key="2">
    <source>
        <dbReference type="SAM" id="SignalP"/>
    </source>
</evidence>
<feature type="chain" id="PRO_5028200163" description="SET domain-containing protein" evidence="2">
    <location>
        <begin position="22"/>
        <end position="455"/>
    </location>
</feature>
<organism evidence="4 5">
    <name type="scientific">Pyricularia grisea</name>
    <name type="common">Crabgrass-specific blast fungus</name>
    <name type="synonym">Magnaporthe grisea</name>
    <dbReference type="NCBI Taxonomy" id="148305"/>
    <lineage>
        <taxon>Eukaryota</taxon>
        <taxon>Fungi</taxon>
        <taxon>Dikarya</taxon>
        <taxon>Ascomycota</taxon>
        <taxon>Pezizomycotina</taxon>
        <taxon>Sordariomycetes</taxon>
        <taxon>Sordariomycetidae</taxon>
        <taxon>Magnaporthales</taxon>
        <taxon>Pyriculariaceae</taxon>
        <taxon>Pyricularia</taxon>
    </lineage>
</organism>
<dbReference type="PANTHER" id="PTHR47332">
    <property type="entry name" value="SET DOMAIN-CONTAINING PROTEIN 5"/>
    <property type="match status" value="1"/>
</dbReference>
<feature type="domain" description="SET" evidence="3">
    <location>
        <begin position="168"/>
        <end position="313"/>
    </location>
</feature>
<keyword evidence="2" id="KW-0732">Signal</keyword>
<dbReference type="KEGG" id="pgri:PgNI_05874"/>
<reference evidence="5" key="3">
    <citation type="submission" date="2025-08" db="UniProtKB">
        <authorList>
            <consortium name="RefSeq"/>
        </authorList>
    </citation>
    <scope>IDENTIFICATION</scope>
    <source>
        <strain evidence="5">NI907</strain>
    </source>
</reference>
<dbReference type="Gene3D" id="1.25.40.10">
    <property type="entry name" value="Tetratricopeptide repeat domain"/>
    <property type="match status" value="1"/>
</dbReference>
<evidence type="ECO:0000313" key="5">
    <source>
        <dbReference type="RefSeq" id="XP_030982615.1"/>
    </source>
</evidence>
<evidence type="ECO:0000313" key="4">
    <source>
        <dbReference type="Proteomes" id="UP000515153"/>
    </source>
</evidence>
<feature type="compositionally biased region" description="Low complexity" evidence="1">
    <location>
        <begin position="147"/>
        <end position="156"/>
    </location>
</feature>
<dbReference type="PROSITE" id="PS50280">
    <property type="entry name" value="SET"/>
    <property type="match status" value="1"/>
</dbReference>
<dbReference type="CDD" id="cd20071">
    <property type="entry name" value="SET_SMYD"/>
    <property type="match status" value="1"/>
</dbReference>
<accession>A0A6P8B645</accession>
<dbReference type="SUPFAM" id="SSF82199">
    <property type="entry name" value="SET domain"/>
    <property type="match status" value="1"/>
</dbReference>
<dbReference type="Gene3D" id="2.170.270.10">
    <property type="entry name" value="SET domain"/>
    <property type="match status" value="1"/>
</dbReference>
<dbReference type="InterPro" id="IPR001214">
    <property type="entry name" value="SET_dom"/>
</dbReference>
<dbReference type="PANTHER" id="PTHR47332:SF6">
    <property type="entry name" value="SET DOMAIN-CONTAINING PROTEIN"/>
    <property type="match status" value="1"/>
</dbReference>
<protein>
    <recommendedName>
        <fullName evidence="3">SET domain-containing protein</fullName>
    </recommendedName>
</protein>
<evidence type="ECO:0000259" key="3">
    <source>
        <dbReference type="PROSITE" id="PS50280"/>
    </source>
</evidence>
<sequence length="455" mass="49094">MYRSFLLTLLTLLTLGASANSATSTHTTLEWHIAARHPDGQCGHTQTGMPAILQSQQPECPPPITKGLEEALGPPDWAPWTHAPYCEANTTYCVFTNAAFQHGRGFSIVATPEAVASVQRLLEFAFAAPARSAGSRRMDAGPGGGTTTLNRSSSNTSHHRPEDENPLPAWKVRKIPGKGLGMVATRRIPRGETFLVDYAAIVASVEFPGRVNRAQGVELLNRAVGQLPEPGRVLGLARSSTQGAPVVEDVMSTNTLSLKIDGEAYMGLFPTVSRINHACGPNSQVQFDPATLSQKVYAFHDIEAGEEITISYAEFGMTYQKRQSTLLRRWGFKCSCALCSAHPSAVAASDARRTRAVSVCDGILAAVEAGRLHDAIDLGKQLVELSSQERLVSSLGDHYEVLARLHVSVGDLEGAGGYARRALDEMRVFGGSEAYGSFDELDLFVKSLEMRTRRG</sequence>
<feature type="region of interest" description="Disordered" evidence="1">
    <location>
        <begin position="132"/>
        <end position="169"/>
    </location>
</feature>
<dbReference type="Proteomes" id="UP000515153">
    <property type="component" value="Chromosome I"/>
</dbReference>
<dbReference type="AlphaFoldDB" id="A0A6P8B645"/>
<dbReference type="InterPro" id="IPR053185">
    <property type="entry name" value="SET_domain_protein"/>
</dbReference>
<dbReference type="SMART" id="SM00317">
    <property type="entry name" value="SET"/>
    <property type="match status" value="1"/>
</dbReference>
<dbReference type="GeneID" id="41960813"/>
<reference evidence="5" key="2">
    <citation type="submission" date="2019-10" db="EMBL/GenBank/DDBJ databases">
        <authorList>
            <consortium name="NCBI Genome Project"/>
        </authorList>
    </citation>
    <scope>NUCLEOTIDE SEQUENCE</scope>
    <source>
        <strain evidence="5">NI907</strain>
    </source>
</reference>
<name>A0A6P8B645_PYRGI</name>
<dbReference type="RefSeq" id="XP_030982615.1">
    <property type="nucleotide sequence ID" value="XM_031125904.1"/>
</dbReference>
<gene>
    <name evidence="5" type="ORF">PgNI_05874</name>
</gene>
<proteinExistence type="predicted"/>